<name>A0A4R8DS30_9BACT</name>
<proteinExistence type="predicted"/>
<gene>
    <name evidence="2" type="ORF">EDB95_1194</name>
</gene>
<keyword evidence="3" id="KW-1185">Reference proteome</keyword>
<evidence type="ECO:0000313" key="2">
    <source>
        <dbReference type="EMBL" id="TDX00177.1"/>
    </source>
</evidence>
<reference evidence="2 3" key="1">
    <citation type="submission" date="2019-03" db="EMBL/GenBank/DDBJ databases">
        <title>Genomic Encyclopedia of Type Strains, Phase IV (KMG-IV): sequencing the most valuable type-strain genomes for metagenomic binning, comparative biology and taxonomic classification.</title>
        <authorList>
            <person name="Goeker M."/>
        </authorList>
    </citation>
    <scope>NUCLEOTIDE SEQUENCE [LARGE SCALE GENOMIC DNA]</scope>
    <source>
        <strain evidence="2 3">DSM 100059</strain>
    </source>
</reference>
<dbReference type="EMBL" id="SODV01000001">
    <property type="protein sequence ID" value="TDX00177.1"/>
    <property type="molecule type" value="Genomic_DNA"/>
</dbReference>
<evidence type="ECO:0000259" key="1">
    <source>
        <dbReference type="Pfam" id="PF13568"/>
    </source>
</evidence>
<dbReference type="InterPro" id="IPR025665">
    <property type="entry name" value="Beta-barrel_OMP_2"/>
</dbReference>
<dbReference type="Proteomes" id="UP000294498">
    <property type="component" value="Unassembled WGS sequence"/>
</dbReference>
<dbReference type="AlphaFoldDB" id="A0A4R8DS30"/>
<sequence length="251" mass="28464">MTINRPSGRLDKMPFMLRNILLTTLGCLCIWNGLHAQLFEPNMPDHDSKPYYFGITLSYNTAHFKAASSPRMMNYDSVLLAQAKSVGGFGLGLLGTLKLIPHFELRFNPQLIFANRDIAYHIKYPVYPEDSTSIKQVQSALLSFPLDLKFLSDRIGNFRVYTFVGLKWDYDLASNSANRKVEDLVKVKPSDAGFNLGFGVNFFFPSFIFSPEIRFTNGFGNVLSQDPTNKYSNVIESLKTRMVMFCIHLEG</sequence>
<feature type="domain" description="Outer membrane protein beta-barrel" evidence="1">
    <location>
        <begin position="53"/>
        <end position="223"/>
    </location>
</feature>
<organism evidence="2 3">
    <name type="scientific">Dinghuibacter silviterrae</name>
    <dbReference type="NCBI Taxonomy" id="1539049"/>
    <lineage>
        <taxon>Bacteria</taxon>
        <taxon>Pseudomonadati</taxon>
        <taxon>Bacteroidota</taxon>
        <taxon>Chitinophagia</taxon>
        <taxon>Chitinophagales</taxon>
        <taxon>Chitinophagaceae</taxon>
        <taxon>Dinghuibacter</taxon>
    </lineage>
</organism>
<dbReference type="Pfam" id="PF13568">
    <property type="entry name" value="OMP_b-brl_2"/>
    <property type="match status" value="1"/>
</dbReference>
<comment type="caution">
    <text evidence="2">The sequence shown here is derived from an EMBL/GenBank/DDBJ whole genome shotgun (WGS) entry which is preliminary data.</text>
</comment>
<accession>A0A4R8DS30</accession>
<protein>
    <recommendedName>
        <fullName evidence="1">Outer membrane protein beta-barrel domain-containing protein</fullName>
    </recommendedName>
</protein>
<evidence type="ECO:0000313" key="3">
    <source>
        <dbReference type="Proteomes" id="UP000294498"/>
    </source>
</evidence>